<sequence length="102" mass="11606">CPKIIGKFSSEIDRLTNFAADQNFDEARNFGGRSEFWPLIRVLGSSQNIGDSAKFWRQVRVLAVDQSVGLKSKRWRQFKFLAGDLNVIQQNKTCKANQSIRG</sequence>
<dbReference type="Proteomes" id="UP000031036">
    <property type="component" value="Unassembled WGS sequence"/>
</dbReference>
<dbReference type="AlphaFoldDB" id="A0A0B2V389"/>
<comment type="caution">
    <text evidence="1">The sequence shown here is derived from an EMBL/GenBank/DDBJ whole genome shotgun (WGS) entry which is preliminary data.</text>
</comment>
<gene>
    <name evidence="1" type="ORF">Tcan_00601</name>
</gene>
<keyword evidence="2" id="KW-1185">Reference proteome</keyword>
<proteinExistence type="predicted"/>
<reference evidence="1 2" key="1">
    <citation type="submission" date="2014-11" db="EMBL/GenBank/DDBJ databases">
        <title>Genetic blueprint of the zoonotic pathogen Toxocara canis.</title>
        <authorList>
            <person name="Zhu X.-Q."/>
            <person name="Korhonen P.K."/>
            <person name="Cai H."/>
            <person name="Young N.D."/>
            <person name="Nejsum P."/>
            <person name="von Samson-Himmelstjerna G."/>
            <person name="Boag P.R."/>
            <person name="Tan P."/>
            <person name="Li Q."/>
            <person name="Min J."/>
            <person name="Yang Y."/>
            <person name="Wang X."/>
            <person name="Fang X."/>
            <person name="Hall R.S."/>
            <person name="Hofmann A."/>
            <person name="Sternberg P.W."/>
            <person name="Jex A.R."/>
            <person name="Gasser R.B."/>
        </authorList>
    </citation>
    <scope>NUCLEOTIDE SEQUENCE [LARGE SCALE GENOMIC DNA]</scope>
    <source>
        <strain evidence="1">PN_DK_2014</strain>
    </source>
</reference>
<feature type="non-terminal residue" evidence="1">
    <location>
        <position position="1"/>
    </location>
</feature>
<feature type="non-terminal residue" evidence="1">
    <location>
        <position position="102"/>
    </location>
</feature>
<accession>A0A0B2V389</accession>
<dbReference type="EMBL" id="JPKZ01002688">
    <property type="protein sequence ID" value="KHN75480.1"/>
    <property type="molecule type" value="Genomic_DNA"/>
</dbReference>
<name>A0A0B2V389_TOXCA</name>
<protein>
    <submittedName>
        <fullName evidence="1">Uncharacterized protein</fullName>
    </submittedName>
</protein>
<organism evidence="1 2">
    <name type="scientific">Toxocara canis</name>
    <name type="common">Canine roundworm</name>
    <dbReference type="NCBI Taxonomy" id="6265"/>
    <lineage>
        <taxon>Eukaryota</taxon>
        <taxon>Metazoa</taxon>
        <taxon>Ecdysozoa</taxon>
        <taxon>Nematoda</taxon>
        <taxon>Chromadorea</taxon>
        <taxon>Rhabditida</taxon>
        <taxon>Spirurina</taxon>
        <taxon>Ascaridomorpha</taxon>
        <taxon>Ascaridoidea</taxon>
        <taxon>Toxocaridae</taxon>
        <taxon>Toxocara</taxon>
    </lineage>
</organism>
<evidence type="ECO:0000313" key="2">
    <source>
        <dbReference type="Proteomes" id="UP000031036"/>
    </source>
</evidence>
<evidence type="ECO:0000313" key="1">
    <source>
        <dbReference type="EMBL" id="KHN75480.1"/>
    </source>
</evidence>